<dbReference type="PANTHER" id="PTHR22929:SF0">
    <property type="entry name" value="TRANSCRIPTION FACTOR TFIIIB COMPONENT B'' HOMOLOG"/>
    <property type="match status" value="1"/>
</dbReference>
<dbReference type="SMART" id="SM00717">
    <property type="entry name" value="SANT"/>
    <property type="match status" value="1"/>
</dbReference>
<dbReference type="InterPro" id="IPR039467">
    <property type="entry name" value="TFIIIB_B''_Myb"/>
</dbReference>
<dbReference type="AlphaFoldDB" id="A0A5S6R2E1"/>
<evidence type="ECO:0000259" key="3">
    <source>
        <dbReference type="SMART" id="SM00717"/>
    </source>
</evidence>
<dbReference type="GO" id="GO:0001156">
    <property type="term" value="F:TFIIIC-class transcription factor complex binding"/>
    <property type="evidence" value="ECO:0007669"/>
    <property type="project" value="TreeGrafter"/>
</dbReference>
<organism evidence="4 5">
    <name type="scientific">Trichuris muris</name>
    <name type="common">Mouse whipworm</name>
    <dbReference type="NCBI Taxonomy" id="70415"/>
    <lineage>
        <taxon>Eukaryota</taxon>
        <taxon>Metazoa</taxon>
        <taxon>Ecdysozoa</taxon>
        <taxon>Nematoda</taxon>
        <taxon>Enoplea</taxon>
        <taxon>Dorylaimia</taxon>
        <taxon>Trichinellida</taxon>
        <taxon>Trichuridae</taxon>
        <taxon>Trichuris</taxon>
    </lineage>
</organism>
<protein>
    <submittedName>
        <fullName evidence="5 6">Myb-like domain-containing protein</fullName>
    </submittedName>
</protein>
<reference evidence="4" key="2">
    <citation type="submission" date="2014-03" db="EMBL/GenBank/DDBJ databases">
        <title>The whipworm genome and dual-species transcriptomics of an intimate host-pathogen interaction.</title>
        <authorList>
            <person name="Foth B.J."/>
            <person name="Tsai I.J."/>
            <person name="Reid A.J."/>
            <person name="Bancroft A.J."/>
            <person name="Nichol S."/>
            <person name="Tracey A."/>
            <person name="Holroyd N."/>
            <person name="Cotton J.A."/>
            <person name="Stanley E.J."/>
            <person name="Zarowiecki M."/>
            <person name="Liu J.Z."/>
            <person name="Huckvale T."/>
            <person name="Cooper P.J."/>
            <person name="Grencis R.K."/>
            <person name="Berriman M."/>
        </authorList>
    </citation>
    <scope>NUCLEOTIDE SEQUENCE [LARGE SCALE GENOMIC DNA]</scope>
    <source>
        <strain evidence="4">Edinburgh</strain>
    </source>
</reference>
<dbReference type="STRING" id="70415.A0A5S6R2E1"/>
<reference evidence="4" key="1">
    <citation type="submission" date="2013-11" db="EMBL/GenBank/DDBJ databases">
        <authorList>
            <person name="Aslett M."/>
        </authorList>
    </citation>
    <scope>NUCLEOTIDE SEQUENCE [LARGE SCALE GENOMIC DNA]</scope>
    <source>
        <strain evidence="4">Edinburgh</strain>
    </source>
</reference>
<name>A0A5S6R2E1_TRIMR</name>
<accession>A0A5S6R2E1</accession>
<dbReference type="CDD" id="cd00167">
    <property type="entry name" value="SANT"/>
    <property type="match status" value="1"/>
</dbReference>
<dbReference type="WBParaSite" id="TMUE_3000013337.1">
    <property type="protein sequence ID" value="TMUE_3000013337.1"/>
    <property type="gene ID" value="WBGene00286469"/>
</dbReference>
<dbReference type="GO" id="GO:0005634">
    <property type="term" value="C:nucleus"/>
    <property type="evidence" value="ECO:0007669"/>
    <property type="project" value="UniProtKB-SubCell"/>
</dbReference>
<feature type="compositionally biased region" description="Basic and acidic residues" evidence="2">
    <location>
        <begin position="221"/>
        <end position="245"/>
    </location>
</feature>
<feature type="domain" description="Myb-like" evidence="3">
    <location>
        <begin position="129"/>
        <end position="177"/>
    </location>
</feature>
<dbReference type="InterPro" id="IPR001005">
    <property type="entry name" value="SANT/Myb"/>
</dbReference>
<dbReference type="Pfam" id="PF15963">
    <property type="entry name" value="Myb_DNA-bind_7"/>
    <property type="match status" value="1"/>
</dbReference>
<dbReference type="GO" id="GO:0000126">
    <property type="term" value="C:transcription factor TFIIIB complex"/>
    <property type="evidence" value="ECO:0007669"/>
    <property type="project" value="TreeGrafter"/>
</dbReference>
<reference evidence="5 6" key="3">
    <citation type="submission" date="2019-12" db="UniProtKB">
        <authorList>
            <consortium name="WormBaseParasite"/>
        </authorList>
    </citation>
    <scope>IDENTIFICATION</scope>
</reference>
<evidence type="ECO:0000313" key="6">
    <source>
        <dbReference type="WBParaSite" id="TMUE_3000013418.1"/>
    </source>
</evidence>
<dbReference type="InterPro" id="IPR009057">
    <property type="entry name" value="Homeodomain-like_sf"/>
</dbReference>
<evidence type="ECO:0000256" key="2">
    <source>
        <dbReference type="SAM" id="MobiDB-lite"/>
    </source>
</evidence>
<evidence type="ECO:0000313" key="4">
    <source>
        <dbReference type="Proteomes" id="UP000046395"/>
    </source>
</evidence>
<comment type="subcellular location">
    <subcellularLocation>
        <location evidence="1">Nucleus</location>
    </subcellularLocation>
</comment>
<evidence type="ECO:0000256" key="1">
    <source>
        <dbReference type="ARBA" id="ARBA00004123"/>
    </source>
</evidence>
<evidence type="ECO:0000313" key="5">
    <source>
        <dbReference type="WBParaSite" id="TMUE_3000013337.1"/>
    </source>
</evidence>
<dbReference type="PANTHER" id="PTHR22929">
    <property type="entry name" value="RNA POLYMERASE III TRANSCRIPTION INITIATION FACTOR B"/>
    <property type="match status" value="1"/>
</dbReference>
<dbReference type="GO" id="GO:0070898">
    <property type="term" value="P:RNA polymerase III preinitiation complex assembly"/>
    <property type="evidence" value="ECO:0007669"/>
    <property type="project" value="TreeGrafter"/>
</dbReference>
<dbReference type="SUPFAM" id="SSF46689">
    <property type="entry name" value="Homeodomain-like"/>
    <property type="match status" value="1"/>
</dbReference>
<feature type="compositionally biased region" description="Acidic residues" evidence="2">
    <location>
        <begin position="207"/>
        <end position="220"/>
    </location>
</feature>
<proteinExistence type="predicted"/>
<dbReference type="Proteomes" id="UP000046395">
    <property type="component" value="Unassembled WGS sequence"/>
</dbReference>
<keyword evidence="4" id="KW-1185">Reference proteome</keyword>
<sequence>MDIHSLVVKALKRSTPVVPPNREITPCGEMTMGDLARSCPLGCWPTNDATYDVEDESGTSEAPAGQSCEVHNQQVITPQIKLDDQGRVIIDEESLSVREKEVVSEVKGRKRPSNKVLNSLTYRKKLSKRSRSWTVRETEKFYRILSYVGADFQSMEQYFPNRSRGDLKRKFRKEELTNRRRIDLTLSTHASEDPPPPIDVRSSDSSNDSESEDDATDESESDFKDIKECEKPPAKITVKKEECKR</sequence>
<feature type="region of interest" description="Disordered" evidence="2">
    <location>
        <begin position="182"/>
        <end position="245"/>
    </location>
</feature>
<dbReference type="WBParaSite" id="TMUE_3000013418.1">
    <property type="protein sequence ID" value="TMUE_3000013418.1"/>
    <property type="gene ID" value="WBGene00301909"/>
</dbReference>